<dbReference type="PANTHER" id="PTHR33179">
    <property type="entry name" value="VQ MOTIF-CONTAINING PROTEIN"/>
    <property type="match status" value="1"/>
</dbReference>
<evidence type="ECO:0000259" key="2">
    <source>
        <dbReference type="Pfam" id="PF05678"/>
    </source>
</evidence>
<feature type="compositionally biased region" description="Polar residues" evidence="1">
    <location>
        <begin position="363"/>
        <end position="373"/>
    </location>
</feature>
<dbReference type="Pfam" id="PF05678">
    <property type="entry name" value="VQ"/>
    <property type="match status" value="1"/>
</dbReference>
<evidence type="ECO:0000313" key="3">
    <source>
        <dbReference type="EMBL" id="GMH05945.1"/>
    </source>
</evidence>
<reference evidence="3" key="1">
    <citation type="submission" date="2023-05" db="EMBL/GenBank/DDBJ databases">
        <title>Nepenthes gracilis genome sequencing.</title>
        <authorList>
            <person name="Fukushima K."/>
        </authorList>
    </citation>
    <scope>NUCLEOTIDE SEQUENCE</scope>
    <source>
        <strain evidence="3">SING2019-196</strain>
    </source>
</reference>
<feature type="domain" description="VQ" evidence="2">
    <location>
        <begin position="158"/>
        <end position="185"/>
    </location>
</feature>
<dbReference type="PANTHER" id="PTHR33179:SF4">
    <property type="entry name" value="VQ MOTIF-CONTAINING PROTEIN"/>
    <property type="match status" value="1"/>
</dbReference>
<name>A0AAD3S7M1_NEPGR</name>
<feature type="compositionally biased region" description="Basic residues" evidence="1">
    <location>
        <begin position="148"/>
        <end position="157"/>
    </location>
</feature>
<dbReference type="InterPro" id="IPR008889">
    <property type="entry name" value="VQ"/>
</dbReference>
<gene>
    <name evidence="3" type="ORF">Nepgr_007785</name>
</gene>
<sequence length="406" mass="42881">MDSGNSGSMQSSSGGDEEYDSSHGAGSISAFLSPTYSTGGRGSCFSLPPPPSQRPSSAMFDSVSNYFDPSTLQLPSAILSLDTVCWPKAVRSEPNCTEINPVMASTSMNQLPDQQSQMAQQNATPGPSSSSSGHRNQRAATIGSVARNPRKRSRASRRAPTTVLTTDTTNFRAMVQEFTGIPSAPFAPSSFRSGLDLFGTGSSVNGSTLHVRGNPLQPPPYLSRPFPQKIQMQPPLSTLPFLTTSFSTSATPSTATTTSTISSGANGDLVNMQSSILTFQSLLQTSSNAYPPPNSNINFGSAAPGSSRSSDLFLKMGLGGEFGLGRAQFTGLPTLVSVRPADISASRGRTNPGNWADEGLESNDGNQGQSRPFNDSALDYHSRQKVEENVTARSEGMVESWIYSSD</sequence>
<dbReference type="InterPro" id="IPR039609">
    <property type="entry name" value="VQ_15/22"/>
</dbReference>
<feature type="region of interest" description="Disordered" evidence="1">
    <location>
        <begin position="343"/>
        <end position="382"/>
    </location>
</feature>
<feature type="compositionally biased region" description="Low complexity" evidence="1">
    <location>
        <begin position="1"/>
        <end position="14"/>
    </location>
</feature>
<organism evidence="3 4">
    <name type="scientific">Nepenthes gracilis</name>
    <name type="common">Slender pitcher plant</name>
    <dbReference type="NCBI Taxonomy" id="150966"/>
    <lineage>
        <taxon>Eukaryota</taxon>
        <taxon>Viridiplantae</taxon>
        <taxon>Streptophyta</taxon>
        <taxon>Embryophyta</taxon>
        <taxon>Tracheophyta</taxon>
        <taxon>Spermatophyta</taxon>
        <taxon>Magnoliopsida</taxon>
        <taxon>eudicotyledons</taxon>
        <taxon>Gunneridae</taxon>
        <taxon>Pentapetalae</taxon>
        <taxon>Caryophyllales</taxon>
        <taxon>Nepenthaceae</taxon>
        <taxon>Nepenthes</taxon>
    </lineage>
</organism>
<feature type="region of interest" description="Disordered" evidence="1">
    <location>
        <begin position="1"/>
        <end position="32"/>
    </location>
</feature>
<dbReference type="Proteomes" id="UP001279734">
    <property type="component" value="Unassembled WGS sequence"/>
</dbReference>
<proteinExistence type="predicted"/>
<feature type="compositionally biased region" description="Polar residues" evidence="1">
    <location>
        <begin position="109"/>
        <end position="134"/>
    </location>
</feature>
<evidence type="ECO:0000313" key="4">
    <source>
        <dbReference type="Proteomes" id="UP001279734"/>
    </source>
</evidence>
<feature type="region of interest" description="Disordered" evidence="1">
    <location>
        <begin position="109"/>
        <end position="162"/>
    </location>
</feature>
<accession>A0AAD3S7M1</accession>
<dbReference type="EMBL" id="BSYO01000006">
    <property type="protein sequence ID" value="GMH05945.1"/>
    <property type="molecule type" value="Genomic_DNA"/>
</dbReference>
<dbReference type="AlphaFoldDB" id="A0AAD3S7M1"/>
<keyword evidence="4" id="KW-1185">Reference proteome</keyword>
<protein>
    <recommendedName>
        <fullName evidence="2">VQ domain-containing protein</fullName>
    </recommendedName>
</protein>
<evidence type="ECO:0000256" key="1">
    <source>
        <dbReference type="SAM" id="MobiDB-lite"/>
    </source>
</evidence>
<comment type="caution">
    <text evidence="3">The sequence shown here is derived from an EMBL/GenBank/DDBJ whole genome shotgun (WGS) entry which is preliminary data.</text>
</comment>